<organism evidence="2 3">
    <name type="scientific">Litchfieldia salsa</name>
    <dbReference type="NCBI Taxonomy" id="930152"/>
    <lineage>
        <taxon>Bacteria</taxon>
        <taxon>Bacillati</taxon>
        <taxon>Bacillota</taxon>
        <taxon>Bacilli</taxon>
        <taxon>Bacillales</taxon>
        <taxon>Bacillaceae</taxon>
        <taxon>Litchfieldia</taxon>
    </lineage>
</organism>
<gene>
    <name evidence="2" type="ORF">SAMN05216565_10558</name>
</gene>
<name>A0A1H0UNT4_9BACI</name>
<keyword evidence="1" id="KW-0472">Membrane</keyword>
<keyword evidence="1" id="KW-1133">Transmembrane helix</keyword>
<reference evidence="3" key="1">
    <citation type="submission" date="2016-10" db="EMBL/GenBank/DDBJ databases">
        <authorList>
            <person name="Varghese N."/>
            <person name="Submissions S."/>
        </authorList>
    </citation>
    <scope>NUCLEOTIDE SEQUENCE [LARGE SCALE GENOMIC DNA]</scope>
    <source>
        <strain evidence="3">IBRC-M10078</strain>
    </source>
</reference>
<feature type="transmembrane region" description="Helical" evidence="1">
    <location>
        <begin position="7"/>
        <end position="26"/>
    </location>
</feature>
<sequence length="66" mass="7648">MNLKNLPTILFFFGLLALAIATLNFIPLTQDLFYLLSFLGTGCWIISVRLYHAIKKYEARKQQIIE</sequence>
<evidence type="ECO:0000256" key="1">
    <source>
        <dbReference type="SAM" id="Phobius"/>
    </source>
</evidence>
<dbReference type="RefSeq" id="WP_090854178.1">
    <property type="nucleotide sequence ID" value="NZ_FNJU01000005.1"/>
</dbReference>
<dbReference type="AlphaFoldDB" id="A0A1H0UNT4"/>
<keyword evidence="3" id="KW-1185">Reference proteome</keyword>
<accession>A0A1H0UNT4</accession>
<dbReference type="EMBL" id="FNJU01000005">
    <property type="protein sequence ID" value="SDP67753.1"/>
    <property type="molecule type" value="Genomic_DNA"/>
</dbReference>
<keyword evidence="1" id="KW-0812">Transmembrane</keyword>
<dbReference type="Proteomes" id="UP000199159">
    <property type="component" value="Unassembled WGS sequence"/>
</dbReference>
<proteinExistence type="predicted"/>
<feature type="transmembrane region" description="Helical" evidence="1">
    <location>
        <begin position="32"/>
        <end position="51"/>
    </location>
</feature>
<evidence type="ECO:0000313" key="3">
    <source>
        <dbReference type="Proteomes" id="UP000199159"/>
    </source>
</evidence>
<protein>
    <submittedName>
        <fullName evidence="2">Uncharacterized protein</fullName>
    </submittedName>
</protein>
<evidence type="ECO:0000313" key="2">
    <source>
        <dbReference type="EMBL" id="SDP67753.1"/>
    </source>
</evidence>